<dbReference type="FunFam" id="3.40.640.10:FF:000033">
    <property type="entry name" value="Aspartate aminotransferase"/>
    <property type="match status" value="1"/>
</dbReference>
<evidence type="ECO:0000313" key="9">
    <source>
        <dbReference type="Proteomes" id="UP001069090"/>
    </source>
</evidence>
<evidence type="ECO:0000256" key="3">
    <source>
        <dbReference type="ARBA" id="ARBA00022576"/>
    </source>
</evidence>
<sequence length="393" mass="42616">MRYSNYTQRIDGEGAAAWDIHNRAVEKLRKGEDIIVLSMGDPDFDTPQPIVDAAIDSLRAGDTHYTDFTGEPELRQAIAQLHQQTTGQQVGIDNIVVLAGAQCALYCAAHCILDPGDEVIVPEPTYVTYEAVIGATGAKTINVPMDPDNGFRINIADFEAAITDKTRAIMLNSPHNPTGAALSVEDIKAIAELSIKHDLWVISDEVYASLVYDENHHSIAGLPGMAERAITINSLSKSHAMTGWRLGWIVGPESLSYHLGNMVTAMLYGVPTFIQKAAVVAINGSDTEVEAMRLAYRDRRDLVYKHLNAVTNLRCHQPAGGMFMMIDIRKSGLSAQQFANELLDREGVSALAGEAFGPSAAGHIRISLGVPCEVLEQACQRIAACFNAIMAEQ</sequence>
<evidence type="ECO:0000313" key="8">
    <source>
        <dbReference type="EMBL" id="MCZ0865067.1"/>
    </source>
</evidence>
<dbReference type="Gene3D" id="3.40.640.10">
    <property type="entry name" value="Type I PLP-dependent aspartate aminotransferase-like (Major domain)"/>
    <property type="match status" value="1"/>
</dbReference>
<dbReference type="PANTHER" id="PTHR46383:SF1">
    <property type="entry name" value="ASPARTATE AMINOTRANSFERASE"/>
    <property type="match status" value="1"/>
</dbReference>
<dbReference type="RefSeq" id="WP_258331218.1">
    <property type="nucleotide sequence ID" value="NZ_JAPTGG010000005.1"/>
</dbReference>
<dbReference type="InterPro" id="IPR015422">
    <property type="entry name" value="PyrdxlP-dep_Trfase_small"/>
</dbReference>
<dbReference type="Proteomes" id="UP001069090">
    <property type="component" value="Unassembled WGS sequence"/>
</dbReference>
<evidence type="ECO:0000256" key="6">
    <source>
        <dbReference type="RuleBase" id="RU000481"/>
    </source>
</evidence>
<dbReference type="SUPFAM" id="SSF53383">
    <property type="entry name" value="PLP-dependent transferases"/>
    <property type="match status" value="1"/>
</dbReference>
<dbReference type="EMBL" id="JAPTGG010000005">
    <property type="protein sequence ID" value="MCZ0865067.1"/>
    <property type="molecule type" value="Genomic_DNA"/>
</dbReference>
<comment type="similarity">
    <text evidence="2 6">Belongs to the class-I pyridoxal-phosphate-dependent aminotransferase family.</text>
</comment>
<dbReference type="AlphaFoldDB" id="A0A9J6RKP3"/>
<proteinExistence type="inferred from homology"/>
<accession>A0A9J6RKP3</accession>
<comment type="caution">
    <text evidence="8">The sequence shown here is derived from an EMBL/GenBank/DDBJ whole genome shotgun (WGS) entry which is preliminary data.</text>
</comment>
<keyword evidence="4 6" id="KW-0808">Transferase</keyword>
<protein>
    <recommendedName>
        <fullName evidence="6">Aminotransferase</fullName>
        <ecNumber evidence="6">2.6.1.-</ecNumber>
    </recommendedName>
</protein>
<organism evidence="8 9">
    <name type="scientific">Dasania phycosphaerae</name>
    <dbReference type="NCBI Taxonomy" id="2950436"/>
    <lineage>
        <taxon>Bacteria</taxon>
        <taxon>Pseudomonadati</taxon>
        <taxon>Pseudomonadota</taxon>
        <taxon>Gammaproteobacteria</taxon>
        <taxon>Cellvibrionales</taxon>
        <taxon>Spongiibacteraceae</taxon>
        <taxon>Dasania</taxon>
    </lineage>
</organism>
<dbReference type="EC" id="2.6.1.-" evidence="6"/>
<reference evidence="8 9" key="1">
    <citation type="submission" date="2022-12" db="EMBL/GenBank/DDBJ databases">
        <title>Dasania phycosphaerae sp. nov., isolated from particulate material of the south coast of Korea.</title>
        <authorList>
            <person name="Jiang Y."/>
        </authorList>
    </citation>
    <scope>NUCLEOTIDE SEQUENCE [LARGE SCALE GENOMIC DNA]</scope>
    <source>
        <strain evidence="8 9">GY-19</strain>
    </source>
</reference>
<dbReference type="GO" id="GO:0006520">
    <property type="term" value="P:amino acid metabolic process"/>
    <property type="evidence" value="ECO:0007669"/>
    <property type="project" value="InterPro"/>
</dbReference>
<comment type="cofactor">
    <cofactor evidence="1 6">
        <name>pyridoxal 5'-phosphate</name>
        <dbReference type="ChEBI" id="CHEBI:597326"/>
    </cofactor>
</comment>
<evidence type="ECO:0000256" key="1">
    <source>
        <dbReference type="ARBA" id="ARBA00001933"/>
    </source>
</evidence>
<dbReference type="PANTHER" id="PTHR46383">
    <property type="entry name" value="ASPARTATE AMINOTRANSFERASE"/>
    <property type="match status" value="1"/>
</dbReference>
<dbReference type="Gene3D" id="3.90.1150.10">
    <property type="entry name" value="Aspartate Aminotransferase, domain 1"/>
    <property type="match status" value="1"/>
</dbReference>
<evidence type="ECO:0000256" key="4">
    <source>
        <dbReference type="ARBA" id="ARBA00022679"/>
    </source>
</evidence>
<dbReference type="InterPro" id="IPR015424">
    <property type="entry name" value="PyrdxlP-dep_Trfase"/>
</dbReference>
<feature type="domain" description="Aminotransferase class I/classII large" evidence="7">
    <location>
        <begin position="33"/>
        <end position="382"/>
    </location>
</feature>
<dbReference type="GO" id="GO:0008483">
    <property type="term" value="F:transaminase activity"/>
    <property type="evidence" value="ECO:0007669"/>
    <property type="project" value="UniProtKB-KW"/>
</dbReference>
<dbReference type="InterPro" id="IPR050596">
    <property type="entry name" value="AspAT/PAT-like"/>
</dbReference>
<dbReference type="InterPro" id="IPR004838">
    <property type="entry name" value="NHTrfase_class1_PyrdxlP-BS"/>
</dbReference>
<dbReference type="Pfam" id="PF00155">
    <property type="entry name" value="Aminotran_1_2"/>
    <property type="match status" value="1"/>
</dbReference>
<dbReference type="InterPro" id="IPR015421">
    <property type="entry name" value="PyrdxlP-dep_Trfase_major"/>
</dbReference>
<dbReference type="InterPro" id="IPR004839">
    <property type="entry name" value="Aminotransferase_I/II_large"/>
</dbReference>
<dbReference type="CDD" id="cd00609">
    <property type="entry name" value="AAT_like"/>
    <property type="match status" value="1"/>
</dbReference>
<evidence type="ECO:0000259" key="7">
    <source>
        <dbReference type="Pfam" id="PF00155"/>
    </source>
</evidence>
<evidence type="ECO:0000256" key="5">
    <source>
        <dbReference type="ARBA" id="ARBA00022898"/>
    </source>
</evidence>
<evidence type="ECO:0000256" key="2">
    <source>
        <dbReference type="ARBA" id="ARBA00007441"/>
    </source>
</evidence>
<dbReference type="GO" id="GO:0030170">
    <property type="term" value="F:pyridoxal phosphate binding"/>
    <property type="evidence" value="ECO:0007669"/>
    <property type="project" value="InterPro"/>
</dbReference>
<keyword evidence="3 6" id="KW-0032">Aminotransferase</keyword>
<name>A0A9J6RKP3_9GAMM</name>
<keyword evidence="5" id="KW-0663">Pyridoxal phosphate</keyword>
<keyword evidence="9" id="KW-1185">Reference proteome</keyword>
<gene>
    <name evidence="8" type="ORF">O0V09_07645</name>
</gene>
<dbReference type="PROSITE" id="PS00105">
    <property type="entry name" value="AA_TRANSFER_CLASS_1"/>
    <property type="match status" value="1"/>
</dbReference>